<evidence type="ECO:0000313" key="13">
    <source>
        <dbReference type="Proteomes" id="UP000252558"/>
    </source>
</evidence>
<evidence type="ECO:0000256" key="1">
    <source>
        <dbReference type="ARBA" id="ARBA00004377"/>
    </source>
</evidence>
<evidence type="ECO:0000256" key="5">
    <source>
        <dbReference type="ARBA" id="ARBA00022519"/>
    </source>
</evidence>
<dbReference type="Gene3D" id="3.55.40.10">
    <property type="entry name" value="minor pseudopilin epsh domain"/>
    <property type="match status" value="1"/>
</dbReference>
<evidence type="ECO:0000259" key="11">
    <source>
        <dbReference type="Pfam" id="PF12019"/>
    </source>
</evidence>
<evidence type="ECO:0000256" key="3">
    <source>
        <dbReference type="ARBA" id="ARBA00022475"/>
    </source>
</evidence>
<dbReference type="GO" id="GO:0015627">
    <property type="term" value="C:type II protein secretion system complex"/>
    <property type="evidence" value="ECO:0007669"/>
    <property type="project" value="InterPro"/>
</dbReference>
<keyword evidence="4" id="KW-0488">Methylation</keyword>
<keyword evidence="13" id="KW-1185">Reference proteome</keyword>
<dbReference type="GO" id="GO:0005886">
    <property type="term" value="C:plasma membrane"/>
    <property type="evidence" value="ECO:0007669"/>
    <property type="project" value="UniProtKB-SubCell"/>
</dbReference>
<name>A0A368N6A9_9GAMM</name>
<dbReference type="EMBL" id="QPID01000009">
    <property type="protein sequence ID" value="RCU45756.1"/>
    <property type="molecule type" value="Genomic_DNA"/>
</dbReference>
<dbReference type="Proteomes" id="UP000252558">
    <property type="component" value="Unassembled WGS sequence"/>
</dbReference>
<evidence type="ECO:0000256" key="7">
    <source>
        <dbReference type="ARBA" id="ARBA00022989"/>
    </source>
</evidence>
<dbReference type="PANTHER" id="PTHR30093:SF41">
    <property type="entry name" value="TYPE II SECRETION SYSTEM PROTEIN H"/>
    <property type="match status" value="1"/>
</dbReference>
<dbReference type="AlphaFoldDB" id="A0A368N6A9"/>
<evidence type="ECO:0000256" key="8">
    <source>
        <dbReference type="ARBA" id="ARBA00023136"/>
    </source>
</evidence>
<keyword evidence="5" id="KW-0997">Cell inner membrane</keyword>
<evidence type="ECO:0000256" key="10">
    <source>
        <dbReference type="ARBA" id="ARBA00030775"/>
    </source>
</evidence>
<dbReference type="PANTHER" id="PTHR30093">
    <property type="entry name" value="GENERAL SECRETION PATHWAY PROTEIN G"/>
    <property type="match status" value="1"/>
</dbReference>
<organism evidence="12 13">
    <name type="scientific">Corallincola holothuriorum</name>
    <dbReference type="NCBI Taxonomy" id="2282215"/>
    <lineage>
        <taxon>Bacteria</taxon>
        <taxon>Pseudomonadati</taxon>
        <taxon>Pseudomonadota</taxon>
        <taxon>Gammaproteobacteria</taxon>
        <taxon>Alteromonadales</taxon>
        <taxon>Psychromonadaceae</taxon>
        <taxon>Corallincola</taxon>
    </lineage>
</organism>
<dbReference type="NCBIfam" id="TIGR02532">
    <property type="entry name" value="IV_pilin_GFxxxE"/>
    <property type="match status" value="1"/>
</dbReference>
<accession>A0A368N6A9</accession>
<keyword evidence="3" id="KW-1003">Cell membrane</keyword>
<dbReference type="InterPro" id="IPR045584">
    <property type="entry name" value="Pilin-like"/>
</dbReference>
<dbReference type="GO" id="GO:0015628">
    <property type="term" value="P:protein secretion by the type II secretion system"/>
    <property type="evidence" value="ECO:0007669"/>
    <property type="project" value="InterPro"/>
</dbReference>
<dbReference type="SUPFAM" id="SSF54523">
    <property type="entry name" value="Pili subunits"/>
    <property type="match status" value="1"/>
</dbReference>
<evidence type="ECO:0000256" key="9">
    <source>
        <dbReference type="ARBA" id="ARBA00025772"/>
    </source>
</evidence>
<evidence type="ECO:0000256" key="6">
    <source>
        <dbReference type="ARBA" id="ARBA00022692"/>
    </source>
</evidence>
<dbReference type="RefSeq" id="WP_114339206.1">
    <property type="nucleotide sequence ID" value="NZ_QPID01000009.1"/>
</dbReference>
<evidence type="ECO:0000313" key="12">
    <source>
        <dbReference type="EMBL" id="RCU45756.1"/>
    </source>
</evidence>
<proteinExistence type="inferred from homology"/>
<comment type="caution">
    <text evidence="12">The sequence shown here is derived from an EMBL/GenBank/DDBJ whole genome shotgun (WGS) entry which is preliminary data.</text>
</comment>
<keyword evidence="8" id="KW-0472">Membrane</keyword>
<dbReference type="Pfam" id="PF07963">
    <property type="entry name" value="N_methyl"/>
    <property type="match status" value="1"/>
</dbReference>
<dbReference type="InterPro" id="IPR012902">
    <property type="entry name" value="N_methyl_site"/>
</dbReference>
<dbReference type="InterPro" id="IPR022346">
    <property type="entry name" value="T2SS_GspH"/>
</dbReference>
<feature type="domain" description="General secretion pathway GspH" evidence="11">
    <location>
        <begin position="44"/>
        <end position="156"/>
    </location>
</feature>
<sequence>MRSKEIGFTLVELLVTVAIAVILTAVAAPSFVSTLESSRAKSTINNLHNAALLARGQAVTRKMPATLCPMTANNCVNDWSQDIVVFIDANGNGTLDNATDTLLKRMNSISNQDSINTTVTRITFTAQGTTSNVSTINFCPNKEATNGRGLVLSMSGRARVIKNGISCI</sequence>
<comment type="subcellular location">
    <subcellularLocation>
        <location evidence="1">Cell inner membrane</location>
        <topology evidence="1">Single-pass membrane protein</topology>
    </subcellularLocation>
</comment>
<reference evidence="12 13" key="1">
    <citation type="submission" date="2018-07" db="EMBL/GenBank/DDBJ databases">
        <title>Corallincola holothuriorum sp. nov., a new facultative anaerobe isolated from sea cucumber Apostichopus japonicus.</title>
        <authorList>
            <person name="Xia H."/>
        </authorList>
    </citation>
    <scope>NUCLEOTIDE SEQUENCE [LARGE SCALE GENOMIC DNA]</scope>
    <source>
        <strain evidence="12 13">C4</strain>
    </source>
</reference>
<keyword evidence="7" id="KW-1133">Transmembrane helix</keyword>
<keyword evidence="6" id="KW-0812">Transmembrane</keyword>
<gene>
    <name evidence="12" type="ORF">DU002_14980</name>
</gene>
<evidence type="ECO:0000256" key="2">
    <source>
        <dbReference type="ARBA" id="ARBA00021549"/>
    </source>
</evidence>
<dbReference type="OrthoDB" id="2313614at2"/>
<comment type="similarity">
    <text evidence="9">Belongs to the GSP H family.</text>
</comment>
<dbReference type="Pfam" id="PF12019">
    <property type="entry name" value="GspH"/>
    <property type="match status" value="1"/>
</dbReference>
<evidence type="ECO:0000256" key="4">
    <source>
        <dbReference type="ARBA" id="ARBA00022481"/>
    </source>
</evidence>
<protein>
    <recommendedName>
        <fullName evidence="2">Type II secretion system protein H</fullName>
    </recommendedName>
    <alternativeName>
        <fullName evidence="10">General secretion pathway protein H</fullName>
    </alternativeName>
</protein>